<dbReference type="PANTHER" id="PTHR13058:SF22">
    <property type="entry name" value="EXODEOXYRIBONUCLEASE III"/>
    <property type="match status" value="1"/>
</dbReference>
<comment type="similarity">
    <text evidence="7">Belongs to the exonuclease superfamily. TREX family.</text>
</comment>
<dbReference type="Gene3D" id="3.30.420.10">
    <property type="entry name" value="Ribonuclease H-like superfamily/Ribonuclease H"/>
    <property type="match status" value="1"/>
</dbReference>
<dbReference type="AlphaFoldDB" id="K1RXV4"/>
<dbReference type="GO" id="GO:0003676">
    <property type="term" value="F:nucleic acid binding"/>
    <property type="evidence" value="ECO:0007669"/>
    <property type="project" value="InterPro"/>
</dbReference>
<keyword evidence="3" id="KW-0479">Metal-binding</keyword>
<evidence type="ECO:0000256" key="7">
    <source>
        <dbReference type="ARBA" id="ARBA00025769"/>
    </source>
</evidence>
<dbReference type="PANTHER" id="PTHR13058">
    <property type="entry name" value="THREE PRIME REPAIR EXONUCLEASE 1, 2"/>
    <property type="match status" value="1"/>
</dbReference>
<comment type="cofactor">
    <cofactor evidence="1">
        <name>Mg(2+)</name>
        <dbReference type="ChEBI" id="CHEBI:18420"/>
    </cofactor>
</comment>
<dbReference type="GO" id="GO:0008296">
    <property type="term" value="F:3'-5'-DNA exonuclease activity"/>
    <property type="evidence" value="ECO:0007669"/>
    <property type="project" value="TreeGrafter"/>
</dbReference>
<dbReference type="InterPro" id="IPR040393">
    <property type="entry name" value="TREX1/2"/>
</dbReference>
<evidence type="ECO:0000256" key="1">
    <source>
        <dbReference type="ARBA" id="ARBA00001946"/>
    </source>
</evidence>
<accession>K1RXV4</accession>
<evidence type="ECO:0000256" key="2">
    <source>
        <dbReference type="ARBA" id="ARBA00022722"/>
    </source>
</evidence>
<name>K1RXV4_MAGGI</name>
<sequence>MSDTEESMSTEEIAKVVSALKQLKMKPKADSAEDFLSWMSSAVQEKKIKEEVVSTDTAFASSRPAKSLPPSQFPKNPFFSGDSKNDATYEVWRYEVECLYNESYSPDVIHQAIWRLLKGEASRLVMHLGPGARITSIIQKLDSIYDKVAEKEDILSEFYSARQREDEECAVYDTLMLSPRMHTNVHERRVSRKREKEKLRQRTVECKRRRHELKKLKSSHISTSEIKEGTTYESGVGMSCADDVIEEIPDCTPASKPVSVPTHTDSNLLYFDLETTGLDTSAEITQLARIFEEETFNRYVLPKSPISAKATAVTGLHVASGQLFYQQTKVNSVDIQTCLTEFNIWLNIFPNPILVCHNGKVFDSVILMRSVMQYPESGLKSTIAGFVDSLHVFREILPEQHSYKLQTLVQDTMGLAFNAHSALEDVKALQYLVIHHKVSYEIMLKHSFGVDFIISSIESKS</sequence>
<dbReference type="InterPro" id="IPR013520">
    <property type="entry name" value="Ribonucl_H"/>
</dbReference>
<dbReference type="GO" id="GO:0006308">
    <property type="term" value="P:DNA catabolic process"/>
    <property type="evidence" value="ECO:0007669"/>
    <property type="project" value="TreeGrafter"/>
</dbReference>
<evidence type="ECO:0000313" key="8">
    <source>
        <dbReference type="EMBL" id="EKC39846.1"/>
    </source>
</evidence>
<evidence type="ECO:0000256" key="5">
    <source>
        <dbReference type="ARBA" id="ARBA00022839"/>
    </source>
</evidence>
<dbReference type="InterPro" id="IPR036397">
    <property type="entry name" value="RNaseH_sf"/>
</dbReference>
<dbReference type="GO" id="GO:0046872">
    <property type="term" value="F:metal ion binding"/>
    <property type="evidence" value="ECO:0007669"/>
    <property type="project" value="UniProtKB-KW"/>
</dbReference>
<dbReference type="EMBL" id="JH817914">
    <property type="protein sequence ID" value="EKC39846.1"/>
    <property type="molecule type" value="Genomic_DNA"/>
</dbReference>
<gene>
    <name evidence="8" type="ORF">CGI_10012904</name>
</gene>
<keyword evidence="6" id="KW-0460">Magnesium</keyword>
<dbReference type="GO" id="GO:0005737">
    <property type="term" value="C:cytoplasm"/>
    <property type="evidence" value="ECO:0007669"/>
    <property type="project" value="TreeGrafter"/>
</dbReference>
<dbReference type="InParanoid" id="K1RXV4"/>
<dbReference type="SUPFAM" id="SSF53098">
    <property type="entry name" value="Ribonuclease H-like"/>
    <property type="match status" value="1"/>
</dbReference>
<evidence type="ECO:0000256" key="6">
    <source>
        <dbReference type="ARBA" id="ARBA00022842"/>
    </source>
</evidence>
<evidence type="ECO:0000256" key="3">
    <source>
        <dbReference type="ARBA" id="ARBA00022723"/>
    </source>
</evidence>
<evidence type="ECO:0000256" key="4">
    <source>
        <dbReference type="ARBA" id="ARBA00022801"/>
    </source>
</evidence>
<keyword evidence="2" id="KW-0540">Nuclease</keyword>
<keyword evidence="4" id="KW-0378">Hydrolase</keyword>
<organism evidence="8">
    <name type="scientific">Magallana gigas</name>
    <name type="common">Pacific oyster</name>
    <name type="synonym">Crassostrea gigas</name>
    <dbReference type="NCBI Taxonomy" id="29159"/>
    <lineage>
        <taxon>Eukaryota</taxon>
        <taxon>Metazoa</taxon>
        <taxon>Spiralia</taxon>
        <taxon>Lophotrochozoa</taxon>
        <taxon>Mollusca</taxon>
        <taxon>Bivalvia</taxon>
        <taxon>Autobranchia</taxon>
        <taxon>Pteriomorphia</taxon>
        <taxon>Ostreida</taxon>
        <taxon>Ostreoidea</taxon>
        <taxon>Ostreidae</taxon>
        <taxon>Magallana</taxon>
    </lineage>
</organism>
<proteinExistence type="inferred from homology"/>
<protein>
    <submittedName>
        <fullName evidence="8">Uncharacterized protein</fullName>
    </submittedName>
</protein>
<dbReference type="SMART" id="SM00479">
    <property type="entry name" value="EXOIII"/>
    <property type="match status" value="1"/>
</dbReference>
<dbReference type="InterPro" id="IPR012337">
    <property type="entry name" value="RNaseH-like_sf"/>
</dbReference>
<dbReference type="HOGENOM" id="CLU_593477_0_0_1"/>
<reference evidence="8" key="1">
    <citation type="journal article" date="2012" name="Nature">
        <title>The oyster genome reveals stress adaptation and complexity of shell formation.</title>
        <authorList>
            <person name="Zhang G."/>
            <person name="Fang X."/>
            <person name="Guo X."/>
            <person name="Li L."/>
            <person name="Luo R."/>
            <person name="Xu F."/>
            <person name="Yang P."/>
            <person name="Zhang L."/>
            <person name="Wang X."/>
            <person name="Qi H."/>
            <person name="Xiong Z."/>
            <person name="Que H."/>
            <person name="Xie Y."/>
            <person name="Holland P.W."/>
            <person name="Paps J."/>
            <person name="Zhu Y."/>
            <person name="Wu F."/>
            <person name="Chen Y."/>
            <person name="Wang J."/>
            <person name="Peng C."/>
            <person name="Meng J."/>
            <person name="Yang L."/>
            <person name="Liu J."/>
            <person name="Wen B."/>
            <person name="Zhang N."/>
            <person name="Huang Z."/>
            <person name="Zhu Q."/>
            <person name="Feng Y."/>
            <person name="Mount A."/>
            <person name="Hedgecock D."/>
            <person name="Xu Z."/>
            <person name="Liu Y."/>
            <person name="Domazet-Loso T."/>
            <person name="Du Y."/>
            <person name="Sun X."/>
            <person name="Zhang S."/>
            <person name="Liu B."/>
            <person name="Cheng P."/>
            <person name="Jiang X."/>
            <person name="Li J."/>
            <person name="Fan D."/>
            <person name="Wang W."/>
            <person name="Fu W."/>
            <person name="Wang T."/>
            <person name="Wang B."/>
            <person name="Zhang J."/>
            <person name="Peng Z."/>
            <person name="Li Y."/>
            <person name="Li N."/>
            <person name="Wang J."/>
            <person name="Chen M."/>
            <person name="He Y."/>
            <person name="Tan F."/>
            <person name="Song X."/>
            <person name="Zheng Q."/>
            <person name="Huang R."/>
            <person name="Yang H."/>
            <person name="Du X."/>
            <person name="Chen L."/>
            <person name="Yang M."/>
            <person name="Gaffney P.M."/>
            <person name="Wang S."/>
            <person name="Luo L."/>
            <person name="She Z."/>
            <person name="Ming Y."/>
            <person name="Huang W."/>
            <person name="Zhang S."/>
            <person name="Huang B."/>
            <person name="Zhang Y."/>
            <person name="Qu T."/>
            <person name="Ni P."/>
            <person name="Miao G."/>
            <person name="Wang J."/>
            <person name="Wang Q."/>
            <person name="Steinberg C.E."/>
            <person name="Wang H."/>
            <person name="Li N."/>
            <person name="Qian L."/>
            <person name="Zhang G."/>
            <person name="Li Y."/>
            <person name="Yang H."/>
            <person name="Liu X."/>
            <person name="Wang J."/>
            <person name="Yin Y."/>
            <person name="Wang J."/>
        </authorList>
    </citation>
    <scope>NUCLEOTIDE SEQUENCE [LARGE SCALE GENOMIC DNA]</scope>
    <source>
        <strain evidence="8">05x7-T-G4-1.051#20</strain>
    </source>
</reference>
<keyword evidence="5" id="KW-0269">Exonuclease</keyword>
<dbReference type="Pfam" id="PF00929">
    <property type="entry name" value="RNase_T"/>
    <property type="match status" value="1"/>
</dbReference>
<dbReference type="CDD" id="cd06127">
    <property type="entry name" value="DEDDh"/>
    <property type="match status" value="1"/>
</dbReference>